<feature type="domain" description="Gfo/Idh/MocA-like oxidoreductase C-terminal" evidence="4">
    <location>
        <begin position="155"/>
        <end position="356"/>
    </location>
</feature>
<keyword evidence="6" id="KW-1185">Reference proteome</keyword>
<dbReference type="PANTHER" id="PTHR43708">
    <property type="entry name" value="CONSERVED EXPRESSED OXIDOREDUCTASE (EUROFUNG)"/>
    <property type="match status" value="1"/>
</dbReference>
<feature type="domain" description="Gfo/Idh/MocA-like oxidoreductase N-terminal" evidence="3">
    <location>
        <begin position="26"/>
        <end position="139"/>
    </location>
</feature>
<dbReference type="InterPro" id="IPR000683">
    <property type="entry name" value="Gfo/Idh/MocA-like_OxRdtase_N"/>
</dbReference>
<dbReference type="OrthoDB" id="6183734at2"/>
<dbReference type="PANTHER" id="PTHR43708:SF5">
    <property type="entry name" value="CONSERVED EXPRESSED OXIDOREDUCTASE (EUROFUNG)-RELATED"/>
    <property type="match status" value="1"/>
</dbReference>
<dbReference type="SUPFAM" id="SSF55347">
    <property type="entry name" value="Glyceraldehyde-3-phosphate dehydrogenase-like, C-terminal domain"/>
    <property type="match status" value="1"/>
</dbReference>
<dbReference type="Proteomes" id="UP000199041">
    <property type="component" value="Unassembled WGS sequence"/>
</dbReference>
<dbReference type="InterPro" id="IPR051317">
    <property type="entry name" value="Gfo/Idh/MocA_oxidoreduct"/>
</dbReference>
<reference evidence="5 6" key="1">
    <citation type="submission" date="2016-10" db="EMBL/GenBank/DDBJ databases">
        <authorList>
            <person name="de Groot N.N."/>
        </authorList>
    </citation>
    <scope>NUCLEOTIDE SEQUENCE [LARGE SCALE GENOMIC DNA]</scope>
    <source>
        <strain evidence="5 6">Vu-144</strain>
    </source>
</reference>
<evidence type="ECO:0000259" key="4">
    <source>
        <dbReference type="Pfam" id="PF02894"/>
    </source>
</evidence>
<name>A0A1H3WZN9_9BACT</name>
<sequence>MDKLIDISSITRVQLRYPKPETPVPIIIIGAGGIVRDAHLPAYTEAGLEVFAIVNRTISKAKALAETFNVPRVFATIQEAVSIAPKDVIYDMALMPAQYMEILKHLPDESTVLIQKPMGETLQEAQELLALCRKKRLKAAINCQLRYAPYVHIARQMIQKGLLGDIYDMEVRLTTYTPWEIFPHVAVNKRLEILYHSIHYMDLIRSFLGEPDSIISKTFGHPDKPFSSTRTTTVFSYGKNKRAVINTNHDHNFGPDQQESFIKWEGTQGVIKAKMGLLLNYPKGTSDAFDYYLANDPTKAGWQKLNIQESWFPDAFRNIMFALQRFKEGSDSILTNHVEDVFHTMELVEAAYQSDKLDGHHIPTGNII</sequence>
<accession>A0A1H3WZN9</accession>
<dbReference type="InterPro" id="IPR036291">
    <property type="entry name" value="NAD(P)-bd_dom_sf"/>
</dbReference>
<keyword evidence="2" id="KW-0560">Oxidoreductase</keyword>
<proteinExistence type="inferred from homology"/>
<dbReference type="SUPFAM" id="SSF51735">
    <property type="entry name" value="NAD(P)-binding Rossmann-fold domains"/>
    <property type="match status" value="1"/>
</dbReference>
<evidence type="ECO:0000313" key="6">
    <source>
        <dbReference type="Proteomes" id="UP000199041"/>
    </source>
</evidence>
<dbReference type="GO" id="GO:0016491">
    <property type="term" value="F:oxidoreductase activity"/>
    <property type="evidence" value="ECO:0007669"/>
    <property type="project" value="UniProtKB-KW"/>
</dbReference>
<organism evidence="5 6">
    <name type="scientific">Arachidicoccus rhizosphaerae</name>
    <dbReference type="NCBI Taxonomy" id="551991"/>
    <lineage>
        <taxon>Bacteria</taxon>
        <taxon>Pseudomonadati</taxon>
        <taxon>Bacteroidota</taxon>
        <taxon>Chitinophagia</taxon>
        <taxon>Chitinophagales</taxon>
        <taxon>Chitinophagaceae</taxon>
        <taxon>Arachidicoccus</taxon>
    </lineage>
</organism>
<protein>
    <submittedName>
        <fullName evidence="5">Predicted dehydrogenase</fullName>
    </submittedName>
</protein>
<evidence type="ECO:0000259" key="3">
    <source>
        <dbReference type="Pfam" id="PF01408"/>
    </source>
</evidence>
<dbReference type="InterPro" id="IPR004104">
    <property type="entry name" value="Gfo/Idh/MocA-like_OxRdtase_C"/>
</dbReference>
<evidence type="ECO:0000313" key="5">
    <source>
        <dbReference type="EMBL" id="SDZ92609.1"/>
    </source>
</evidence>
<evidence type="ECO:0000256" key="1">
    <source>
        <dbReference type="ARBA" id="ARBA00010928"/>
    </source>
</evidence>
<dbReference type="Gene3D" id="3.40.50.720">
    <property type="entry name" value="NAD(P)-binding Rossmann-like Domain"/>
    <property type="match status" value="1"/>
</dbReference>
<dbReference type="Pfam" id="PF02894">
    <property type="entry name" value="GFO_IDH_MocA_C"/>
    <property type="match status" value="1"/>
</dbReference>
<dbReference type="RefSeq" id="WP_091394606.1">
    <property type="nucleotide sequence ID" value="NZ_FNQY01000004.1"/>
</dbReference>
<dbReference type="Gene3D" id="3.30.360.10">
    <property type="entry name" value="Dihydrodipicolinate Reductase, domain 2"/>
    <property type="match status" value="1"/>
</dbReference>
<comment type="similarity">
    <text evidence="1">Belongs to the Gfo/Idh/MocA family.</text>
</comment>
<dbReference type="AlphaFoldDB" id="A0A1H3WZN9"/>
<dbReference type="Pfam" id="PF01408">
    <property type="entry name" value="GFO_IDH_MocA"/>
    <property type="match status" value="1"/>
</dbReference>
<dbReference type="GO" id="GO:0000166">
    <property type="term" value="F:nucleotide binding"/>
    <property type="evidence" value="ECO:0007669"/>
    <property type="project" value="InterPro"/>
</dbReference>
<gene>
    <name evidence="5" type="ORF">SAMN05192529_104112</name>
</gene>
<dbReference type="STRING" id="551991.SAMN05192529_104112"/>
<dbReference type="EMBL" id="FNQY01000004">
    <property type="protein sequence ID" value="SDZ92609.1"/>
    <property type="molecule type" value="Genomic_DNA"/>
</dbReference>
<evidence type="ECO:0000256" key="2">
    <source>
        <dbReference type="ARBA" id="ARBA00023002"/>
    </source>
</evidence>